<protein>
    <submittedName>
        <fullName evidence="2">Uncharacterized protein</fullName>
    </submittedName>
</protein>
<gene>
    <name evidence="2" type="ORF">VO63_06165</name>
</gene>
<feature type="transmembrane region" description="Helical" evidence="1">
    <location>
        <begin position="169"/>
        <end position="191"/>
    </location>
</feature>
<evidence type="ECO:0000313" key="2">
    <source>
        <dbReference type="EMBL" id="KKZ74667.1"/>
    </source>
</evidence>
<organism evidence="2 3">
    <name type="scientific">Streptomyces showdoensis</name>
    <dbReference type="NCBI Taxonomy" id="68268"/>
    <lineage>
        <taxon>Bacteria</taxon>
        <taxon>Bacillati</taxon>
        <taxon>Actinomycetota</taxon>
        <taxon>Actinomycetes</taxon>
        <taxon>Kitasatosporales</taxon>
        <taxon>Streptomycetaceae</taxon>
        <taxon>Streptomyces</taxon>
    </lineage>
</organism>
<evidence type="ECO:0000256" key="1">
    <source>
        <dbReference type="SAM" id="Phobius"/>
    </source>
</evidence>
<keyword evidence="1" id="KW-1133">Transmembrane helix</keyword>
<feature type="transmembrane region" description="Helical" evidence="1">
    <location>
        <begin position="76"/>
        <end position="98"/>
    </location>
</feature>
<accession>A0A2P2GT43</accession>
<sequence length="480" mass="53335">MERRTKITVHPPNNRGLREVRIGGETVGSVWSLRELRTLLRRHGVPPDLDPDDRSRVSWLGGGSDTWPDHSWRRHAVIVLMVAGLVTGGVLLTTVGAPDAFNALTFAGRISGFLFILGGVTEVAAAVAAVDYWGKRGLTASGAIVLVGVLIALTVTTLLIFLWSEEMEYTPYMWAIFPLCAWSLWALWVVIRGKVWRGTPHPTKIATGVVVTALLAAVNLAYSAMYQPTTAPAKLDVSARFGEARLDLDEPVYHVPVTFRLKNSGTVPLYILAGDWSVYGRGGKYVEKSEELRDRRTALEQGEHDAWRHVESVGDTSLGVGPFSGPGNWYEPGEEFSQDKIVEIPKASEYDTVKAQLKLHVMRMDRGRIDLAAFSTEQYSWDKESVLYCPEEKCHGEFLAYNAQVRNNNNLVNVTRKPRYVTAWWGLGEADSNFDSNISTFKGKGFMSDAETERENKRYDLFTVTADAAIPFADVVDPRP</sequence>
<dbReference type="Proteomes" id="UP000265325">
    <property type="component" value="Unassembled WGS sequence"/>
</dbReference>
<evidence type="ECO:0000313" key="3">
    <source>
        <dbReference type="Proteomes" id="UP000265325"/>
    </source>
</evidence>
<keyword evidence="1" id="KW-0472">Membrane</keyword>
<feature type="transmembrane region" description="Helical" evidence="1">
    <location>
        <begin position="203"/>
        <end position="222"/>
    </location>
</feature>
<comment type="caution">
    <text evidence="2">The sequence shown here is derived from an EMBL/GenBank/DDBJ whole genome shotgun (WGS) entry which is preliminary data.</text>
</comment>
<dbReference type="RefSeq" id="WP_046906542.1">
    <property type="nucleotide sequence ID" value="NZ_BAAAXG010000026.1"/>
</dbReference>
<keyword evidence="3" id="KW-1185">Reference proteome</keyword>
<dbReference type="EMBL" id="LAQS01000007">
    <property type="protein sequence ID" value="KKZ74667.1"/>
    <property type="molecule type" value="Genomic_DNA"/>
</dbReference>
<proteinExistence type="predicted"/>
<keyword evidence="1" id="KW-0812">Transmembrane</keyword>
<dbReference type="AlphaFoldDB" id="A0A2P2GT43"/>
<feature type="transmembrane region" description="Helical" evidence="1">
    <location>
        <begin position="142"/>
        <end position="163"/>
    </location>
</feature>
<feature type="transmembrane region" description="Helical" evidence="1">
    <location>
        <begin position="110"/>
        <end position="130"/>
    </location>
</feature>
<dbReference type="OrthoDB" id="4061523at2"/>
<name>A0A2P2GT43_STREW</name>
<reference evidence="2 3" key="1">
    <citation type="submission" date="2015-05" db="EMBL/GenBank/DDBJ databases">
        <title>Draft Genome assembly of Streptomyces showdoensis.</title>
        <authorList>
            <person name="Thapa K.K."/>
            <person name="Metsa-Ketela M."/>
        </authorList>
    </citation>
    <scope>NUCLEOTIDE SEQUENCE [LARGE SCALE GENOMIC DNA]</scope>
    <source>
        <strain evidence="2 3">ATCC 15227</strain>
    </source>
</reference>